<organism evidence="1 2">
    <name type="scientific">Hexamita inflata</name>
    <dbReference type="NCBI Taxonomy" id="28002"/>
    <lineage>
        <taxon>Eukaryota</taxon>
        <taxon>Metamonada</taxon>
        <taxon>Diplomonadida</taxon>
        <taxon>Hexamitidae</taxon>
        <taxon>Hexamitinae</taxon>
        <taxon>Hexamita</taxon>
    </lineage>
</organism>
<proteinExistence type="predicted"/>
<gene>
    <name evidence="1" type="ORF">HINF_LOCUS36420</name>
</gene>
<evidence type="ECO:0000313" key="2">
    <source>
        <dbReference type="Proteomes" id="UP001642409"/>
    </source>
</evidence>
<comment type="caution">
    <text evidence="1">The sequence shown here is derived from an EMBL/GenBank/DDBJ whole genome shotgun (WGS) entry which is preliminary data.</text>
</comment>
<reference evidence="1 2" key="1">
    <citation type="submission" date="2024-07" db="EMBL/GenBank/DDBJ databases">
        <authorList>
            <person name="Akdeniz Z."/>
        </authorList>
    </citation>
    <scope>NUCLEOTIDE SEQUENCE [LARGE SCALE GENOMIC DNA]</scope>
</reference>
<dbReference type="EMBL" id="CAXDID020000134">
    <property type="protein sequence ID" value="CAL6036464.1"/>
    <property type="molecule type" value="Genomic_DNA"/>
</dbReference>
<dbReference type="Proteomes" id="UP001642409">
    <property type="component" value="Unassembled WGS sequence"/>
</dbReference>
<sequence length="173" mass="20897">MVLCYGSTFFKRIQNYPIQNFKLSNQICQLNIPSNYPVKFQPKHSEPSDSCSVLVKVLFYYYSRINFTFLYTYQMTTNIQKLQEEYDKYMEIANSFKEEPELHKDECKCSKCQRQKYNEAYNTASRIKGWIQFEERLLQEQEHKEQLQKQIEQCDNAPKRIFYSQMASSYQDQ</sequence>
<accession>A0ABP1JE44</accession>
<keyword evidence="2" id="KW-1185">Reference proteome</keyword>
<name>A0ABP1JE44_9EUKA</name>
<protein>
    <submittedName>
        <fullName evidence="1">Hypothetical_protein</fullName>
    </submittedName>
</protein>
<evidence type="ECO:0000313" key="1">
    <source>
        <dbReference type="EMBL" id="CAL6036464.1"/>
    </source>
</evidence>